<gene>
    <name evidence="3" type="ORF">J2S69_004526</name>
    <name evidence="2" type="ORF">O2L01_13665</name>
</gene>
<dbReference type="PANTHER" id="PTHR47691:SF3">
    <property type="entry name" value="HTH-TYPE TRANSCRIPTIONAL REGULATOR RV0890C-RELATED"/>
    <property type="match status" value="1"/>
</dbReference>
<dbReference type="InterPro" id="IPR001387">
    <property type="entry name" value="Cro/C1-type_HTH"/>
</dbReference>
<dbReference type="EMBL" id="JAPZVQ010000007">
    <property type="protein sequence ID" value="MDA1386035.1"/>
    <property type="molecule type" value="Genomic_DNA"/>
</dbReference>
<protein>
    <submittedName>
        <fullName evidence="2">Helix-turn-helix domain-containing protein</fullName>
    </submittedName>
    <submittedName>
        <fullName evidence="3">Tetratricopeptide (TPR) repeat protein/transcriptional regulator with XRE-family HTH domain</fullName>
    </submittedName>
</protein>
<feature type="domain" description="HTH cro/C1-type" evidence="1">
    <location>
        <begin position="12"/>
        <end position="66"/>
    </location>
</feature>
<dbReference type="Proteomes" id="UP001145799">
    <property type="component" value="Unassembled WGS sequence"/>
</dbReference>
<dbReference type="Proteomes" id="UP001183604">
    <property type="component" value="Unassembled WGS sequence"/>
</dbReference>
<dbReference type="SMART" id="SM00530">
    <property type="entry name" value="HTH_XRE"/>
    <property type="match status" value="1"/>
</dbReference>
<comment type="caution">
    <text evidence="2">The sequence shown here is derived from an EMBL/GenBank/DDBJ whole genome shotgun (WGS) entry which is preliminary data.</text>
</comment>
<accession>A0A9X3PIR5</accession>
<keyword evidence="5" id="KW-1185">Reference proteome</keyword>
<dbReference type="Pfam" id="PF01381">
    <property type="entry name" value="HTH_3"/>
    <property type="match status" value="1"/>
</dbReference>
<proteinExistence type="predicted"/>
<dbReference type="PROSITE" id="PS50943">
    <property type="entry name" value="HTH_CROC1"/>
    <property type="match status" value="1"/>
</dbReference>
<reference evidence="3 5" key="2">
    <citation type="submission" date="2023-07" db="EMBL/GenBank/DDBJ databases">
        <title>Sequencing the genomes of 1000 actinobacteria strains.</title>
        <authorList>
            <person name="Klenk H.-P."/>
        </authorList>
    </citation>
    <scope>NUCLEOTIDE SEQUENCE [LARGE SCALE GENOMIC DNA]</scope>
    <source>
        <strain evidence="3 5">DSM 44724</strain>
    </source>
</reference>
<dbReference type="RefSeq" id="WP_270122500.1">
    <property type="nucleotide sequence ID" value="NZ_BAAAOM010000001.1"/>
</dbReference>
<dbReference type="InterPro" id="IPR011990">
    <property type="entry name" value="TPR-like_helical_dom_sf"/>
</dbReference>
<dbReference type="SUPFAM" id="SSF52540">
    <property type="entry name" value="P-loop containing nucleoside triphosphate hydrolases"/>
    <property type="match status" value="1"/>
</dbReference>
<evidence type="ECO:0000313" key="2">
    <source>
        <dbReference type="EMBL" id="MDA1386035.1"/>
    </source>
</evidence>
<dbReference type="PRINTS" id="PR00364">
    <property type="entry name" value="DISEASERSIST"/>
</dbReference>
<dbReference type="InterPro" id="IPR003593">
    <property type="entry name" value="AAA+_ATPase"/>
</dbReference>
<dbReference type="SUPFAM" id="SSF47413">
    <property type="entry name" value="lambda repressor-like DNA-binding domains"/>
    <property type="match status" value="1"/>
</dbReference>
<dbReference type="GO" id="GO:0003677">
    <property type="term" value="F:DNA binding"/>
    <property type="evidence" value="ECO:0007669"/>
    <property type="project" value="InterPro"/>
</dbReference>
<dbReference type="Gene3D" id="1.10.260.40">
    <property type="entry name" value="lambda repressor-like DNA-binding domains"/>
    <property type="match status" value="1"/>
</dbReference>
<evidence type="ECO:0000313" key="4">
    <source>
        <dbReference type="Proteomes" id="UP001145799"/>
    </source>
</evidence>
<evidence type="ECO:0000259" key="1">
    <source>
        <dbReference type="PROSITE" id="PS50943"/>
    </source>
</evidence>
<organism evidence="2 4">
    <name type="scientific">Glycomyces lechevalierae</name>
    <dbReference type="NCBI Taxonomy" id="256034"/>
    <lineage>
        <taxon>Bacteria</taxon>
        <taxon>Bacillati</taxon>
        <taxon>Actinomycetota</taxon>
        <taxon>Actinomycetes</taxon>
        <taxon>Glycomycetales</taxon>
        <taxon>Glycomycetaceae</taxon>
        <taxon>Glycomyces</taxon>
    </lineage>
</organism>
<sequence length="879" mass="94913">MPDNSADSGNNLRSLRLRAMLTQEELAFQAGVGIRTVRDIELGRVRPQPRTLRLLVEALDLDKTDRAMLTELPDRTGEVPRELPADVIGFTGRAEELRDLESARLGDGDESIPPSPVVVISGVAGVGKTASAVHWAHRIADGYPDGQLFLNLRGYSPFPALQPIEALTAMLRSLGLASDQVPAEADQAAARLRTETAGKRMLILLDNAESAEQVVPLVPGGPHSLVIVTSRNRLGDLHARHGAFRLGLAPLTPDEATRLLKALLRIPRSSDHPELDELARSSGYLPLALRIAAANQAGGHVVPPHGDGPHAALKATFDGSYKALADDARRMLRLLGIVPVRSLAVEAATVLADMSTAATERAVEQLVHAHMVNRDGRGRLYLHDLIRDYANDLVEAEGPVRVEALNRLFDWYLGTADAACSARYPRYARLSAPDGSTGVPRLDEVQAAQWLDDERENLVAVARYAGEHGFGSVAWRLADTLRGHAWMEMSASDFLALGQSALNGALAEANLPGEAVSELCMSTAYIKARDFTDVVRHAERAIERSRRVGWEDGQAAAHHDLALACWNLGRLRTSLEQGEMALAMNRALGKVRAASVNLGALAVVHGDMGELQVEMRLLAEALEMAEEIGDISLQASHLRRLASVSTRLGLVGAADYLGQVMDIEVHAGERKLDASTAEFRSEFYSAQGRYDDALAYADVVVRQADLRGDRMSKAIGLIAVAVALNGLGRHEGAVAAAAQSLLVVNGELTRVRIDALIERAVGRIGLGELEAAEVDADLIFSLAREGEYRTSAAMALNLLAEVRLRRGAADGARELAGQALDSHRSFGHRGGESWSLWILGSAARDEGDEVTARRHWREVEQIYAAMGAPVPARFTMRTF</sequence>
<dbReference type="PANTHER" id="PTHR47691">
    <property type="entry name" value="REGULATOR-RELATED"/>
    <property type="match status" value="1"/>
</dbReference>
<evidence type="ECO:0000313" key="5">
    <source>
        <dbReference type="Proteomes" id="UP001183604"/>
    </source>
</evidence>
<dbReference type="InterPro" id="IPR010982">
    <property type="entry name" value="Lambda_DNA-bd_dom_sf"/>
</dbReference>
<name>A0A9X3PIR5_9ACTN</name>
<dbReference type="SMART" id="SM00382">
    <property type="entry name" value="AAA"/>
    <property type="match status" value="1"/>
</dbReference>
<dbReference type="Gene3D" id="1.25.40.10">
    <property type="entry name" value="Tetratricopeptide repeat domain"/>
    <property type="match status" value="2"/>
</dbReference>
<dbReference type="InterPro" id="IPR027417">
    <property type="entry name" value="P-loop_NTPase"/>
</dbReference>
<dbReference type="AlphaFoldDB" id="A0A9X3PIR5"/>
<dbReference type="EMBL" id="JAVDYD010000001">
    <property type="protein sequence ID" value="MDR7340807.1"/>
    <property type="molecule type" value="Genomic_DNA"/>
</dbReference>
<evidence type="ECO:0000313" key="3">
    <source>
        <dbReference type="EMBL" id="MDR7340807.1"/>
    </source>
</evidence>
<reference evidence="2" key="1">
    <citation type="submission" date="2022-12" db="EMBL/GenBank/DDBJ databases">
        <title>Gycomyces niveus sp.nov., a novel actinomycete isolated from soil in Shouguang.</title>
        <authorList>
            <person name="Yang X."/>
        </authorList>
    </citation>
    <scope>NUCLEOTIDE SEQUENCE</scope>
    <source>
        <strain evidence="2">DSM 44724</strain>
    </source>
</reference>
<dbReference type="SUPFAM" id="SSF48452">
    <property type="entry name" value="TPR-like"/>
    <property type="match status" value="3"/>
</dbReference>
<dbReference type="CDD" id="cd00093">
    <property type="entry name" value="HTH_XRE"/>
    <property type="match status" value="1"/>
</dbReference>
<dbReference type="Gene3D" id="3.40.50.300">
    <property type="entry name" value="P-loop containing nucleotide triphosphate hydrolases"/>
    <property type="match status" value="1"/>
</dbReference>